<keyword evidence="1" id="KW-0472">Membrane</keyword>
<protein>
    <submittedName>
        <fullName evidence="2">Uncharacterized protein</fullName>
    </submittedName>
</protein>
<evidence type="ECO:0000256" key="1">
    <source>
        <dbReference type="SAM" id="Phobius"/>
    </source>
</evidence>
<dbReference type="PROSITE" id="PS51257">
    <property type="entry name" value="PROKAR_LIPOPROTEIN"/>
    <property type="match status" value="1"/>
</dbReference>
<feature type="transmembrane region" description="Helical" evidence="1">
    <location>
        <begin position="33"/>
        <end position="60"/>
    </location>
</feature>
<keyword evidence="1" id="KW-1133">Transmembrane helix</keyword>
<sequence length="253" mass="27749">MRGPITVGLGRCLGAFLPPASWSAGCGGDPVVLVVWVIAIVLFVLALVVGLVGLVVRVVFSGGTVTGATYGQYRRQNRALFVAFFVFGTLQSNSRSLGVGLVCRDVCMDASQLAGAVDFSAGGSWRLQPSCGTLRPKAWREDDWRLIASDSSINEYGEHGIPFSSNGIEALADGMFGALFVQFLLQMESLLHKKCRNAEELDKHLRIARTCLRCHLLLFHQEVARARLAVVSQKQLHQKPPLFVESLFQWCWL</sequence>
<dbReference type="AlphaFoldDB" id="A0A1Q9ED71"/>
<comment type="caution">
    <text evidence="2">The sequence shown here is derived from an EMBL/GenBank/DDBJ whole genome shotgun (WGS) entry which is preliminary data.</text>
</comment>
<organism evidence="2 3">
    <name type="scientific">Symbiodinium microadriaticum</name>
    <name type="common">Dinoflagellate</name>
    <name type="synonym">Zooxanthella microadriatica</name>
    <dbReference type="NCBI Taxonomy" id="2951"/>
    <lineage>
        <taxon>Eukaryota</taxon>
        <taxon>Sar</taxon>
        <taxon>Alveolata</taxon>
        <taxon>Dinophyceae</taxon>
        <taxon>Suessiales</taxon>
        <taxon>Symbiodiniaceae</taxon>
        <taxon>Symbiodinium</taxon>
    </lineage>
</organism>
<evidence type="ECO:0000313" key="3">
    <source>
        <dbReference type="Proteomes" id="UP000186817"/>
    </source>
</evidence>
<keyword evidence="3" id="KW-1185">Reference proteome</keyword>
<accession>A0A1Q9ED71</accession>
<dbReference type="EMBL" id="LSRX01000187">
    <property type="protein sequence ID" value="OLQ05348.1"/>
    <property type="molecule type" value="Genomic_DNA"/>
</dbReference>
<dbReference type="Proteomes" id="UP000186817">
    <property type="component" value="Unassembled WGS sequence"/>
</dbReference>
<proteinExistence type="predicted"/>
<keyword evidence="1" id="KW-0812">Transmembrane</keyword>
<evidence type="ECO:0000313" key="2">
    <source>
        <dbReference type="EMBL" id="OLQ05348.1"/>
    </source>
</evidence>
<gene>
    <name evidence="2" type="ORF">AK812_SmicGene11478</name>
</gene>
<name>A0A1Q9ED71_SYMMI</name>
<reference evidence="2 3" key="1">
    <citation type="submission" date="2016-02" db="EMBL/GenBank/DDBJ databases">
        <title>Genome analysis of coral dinoflagellate symbionts highlights evolutionary adaptations to a symbiotic lifestyle.</title>
        <authorList>
            <person name="Aranda M."/>
            <person name="Li Y."/>
            <person name="Liew Y.J."/>
            <person name="Baumgarten S."/>
            <person name="Simakov O."/>
            <person name="Wilson M."/>
            <person name="Piel J."/>
            <person name="Ashoor H."/>
            <person name="Bougouffa S."/>
            <person name="Bajic V.B."/>
            <person name="Ryu T."/>
            <person name="Ravasi T."/>
            <person name="Bayer T."/>
            <person name="Micklem G."/>
            <person name="Kim H."/>
            <person name="Bhak J."/>
            <person name="Lajeunesse T.C."/>
            <person name="Voolstra C.R."/>
        </authorList>
    </citation>
    <scope>NUCLEOTIDE SEQUENCE [LARGE SCALE GENOMIC DNA]</scope>
    <source>
        <strain evidence="2 3">CCMP2467</strain>
    </source>
</reference>